<protein>
    <recommendedName>
        <fullName evidence="1">HNH nuclease domain-containing protein</fullName>
    </recommendedName>
</protein>
<dbReference type="GO" id="GO:0008270">
    <property type="term" value="F:zinc ion binding"/>
    <property type="evidence" value="ECO:0007669"/>
    <property type="project" value="InterPro"/>
</dbReference>
<dbReference type="Pfam" id="PF01844">
    <property type="entry name" value="HNH"/>
    <property type="match status" value="1"/>
</dbReference>
<reference evidence="2" key="1">
    <citation type="journal article" date="2015" name="Nature">
        <title>Complex archaea that bridge the gap between prokaryotes and eukaryotes.</title>
        <authorList>
            <person name="Spang A."/>
            <person name="Saw J.H."/>
            <person name="Jorgensen S.L."/>
            <person name="Zaremba-Niedzwiedzka K."/>
            <person name="Martijn J."/>
            <person name="Lind A.E."/>
            <person name="van Eijk R."/>
            <person name="Schleper C."/>
            <person name="Guy L."/>
            <person name="Ettema T.J."/>
        </authorList>
    </citation>
    <scope>NUCLEOTIDE SEQUENCE</scope>
</reference>
<dbReference type="InterPro" id="IPR002711">
    <property type="entry name" value="HNH"/>
</dbReference>
<name>A0A0F9LAS1_9ZZZZ</name>
<organism evidence="2">
    <name type="scientific">marine sediment metagenome</name>
    <dbReference type="NCBI Taxonomy" id="412755"/>
    <lineage>
        <taxon>unclassified sequences</taxon>
        <taxon>metagenomes</taxon>
        <taxon>ecological metagenomes</taxon>
    </lineage>
</organism>
<sequence length="261" mass="30441">MVVDQMLPLNQVLLGDCVEILKDFPENSVKKICPICGQIFFVEKSRIKHGRGITCSKECQNKWVSLKLKRGDILKCPVCSREFYCSLSRMKDAKYTPVCSKECLYKGRSLGIIQREVKNRYHSSPRTKFTKECPICEKSFETVPSRIDEGRGKYCSRKCFEKAHRKNMAGDKCHFWVDGRSYDKQSYRGSDWEEIRKIVYERDNYTCQICGVKCISRRDLSDENSHKLIQCHHLKEYDSEEDNDLDNLITACVSCHGTMRR</sequence>
<dbReference type="CDD" id="cd00085">
    <property type="entry name" value="HNHc"/>
    <property type="match status" value="1"/>
</dbReference>
<evidence type="ECO:0000259" key="1">
    <source>
        <dbReference type="SMART" id="SM00507"/>
    </source>
</evidence>
<dbReference type="InterPro" id="IPR003615">
    <property type="entry name" value="HNH_nuc"/>
</dbReference>
<gene>
    <name evidence="2" type="ORF">LCGC14_1602660</name>
</gene>
<dbReference type="SMART" id="SM00507">
    <property type="entry name" value="HNHc"/>
    <property type="match status" value="1"/>
</dbReference>
<accession>A0A0F9LAS1</accession>
<comment type="caution">
    <text evidence="2">The sequence shown here is derived from an EMBL/GenBank/DDBJ whole genome shotgun (WGS) entry which is preliminary data.</text>
</comment>
<dbReference type="EMBL" id="LAZR01012873">
    <property type="protein sequence ID" value="KKM24685.1"/>
    <property type="molecule type" value="Genomic_DNA"/>
</dbReference>
<dbReference type="GO" id="GO:0004519">
    <property type="term" value="F:endonuclease activity"/>
    <property type="evidence" value="ECO:0007669"/>
    <property type="project" value="InterPro"/>
</dbReference>
<dbReference type="Gene3D" id="1.10.30.50">
    <property type="match status" value="1"/>
</dbReference>
<proteinExistence type="predicted"/>
<evidence type="ECO:0000313" key="2">
    <source>
        <dbReference type="EMBL" id="KKM24685.1"/>
    </source>
</evidence>
<feature type="domain" description="HNH nuclease" evidence="1">
    <location>
        <begin position="194"/>
        <end position="257"/>
    </location>
</feature>
<dbReference type="GO" id="GO:0003676">
    <property type="term" value="F:nucleic acid binding"/>
    <property type="evidence" value="ECO:0007669"/>
    <property type="project" value="InterPro"/>
</dbReference>
<dbReference type="AlphaFoldDB" id="A0A0F9LAS1"/>